<protein>
    <submittedName>
        <fullName evidence="2">Uncharacterized protein</fullName>
    </submittedName>
</protein>
<evidence type="ECO:0000313" key="3">
    <source>
        <dbReference type="Proteomes" id="UP000708208"/>
    </source>
</evidence>
<dbReference type="Proteomes" id="UP000708208">
    <property type="component" value="Unassembled WGS sequence"/>
</dbReference>
<evidence type="ECO:0000313" key="2">
    <source>
        <dbReference type="EMBL" id="CAG7825161.1"/>
    </source>
</evidence>
<name>A0A8J2PRU7_9HEXA</name>
<sequence>MAISLVEIVLLATLIIITDAKSSEVFEAQSDDILKEGKSFHQRQDFIQERGPYEGGDMVIPKEQRELMQTEAAIKSGINGQR</sequence>
<evidence type="ECO:0000256" key="1">
    <source>
        <dbReference type="SAM" id="SignalP"/>
    </source>
</evidence>
<reference evidence="2" key="1">
    <citation type="submission" date="2021-06" db="EMBL/GenBank/DDBJ databases">
        <authorList>
            <person name="Hodson N. C."/>
            <person name="Mongue J. A."/>
            <person name="Jaron S. K."/>
        </authorList>
    </citation>
    <scope>NUCLEOTIDE SEQUENCE</scope>
</reference>
<proteinExistence type="predicted"/>
<feature type="non-terminal residue" evidence="2">
    <location>
        <position position="1"/>
    </location>
</feature>
<keyword evidence="3" id="KW-1185">Reference proteome</keyword>
<organism evidence="2 3">
    <name type="scientific">Allacma fusca</name>
    <dbReference type="NCBI Taxonomy" id="39272"/>
    <lineage>
        <taxon>Eukaryota</taxon>
        <taxon>Metazoa</taxon>
        <taxon>Ecdysozoa</taxon>
        <taxon>Arthropoda</taxon>
        <taxon>Hexapoda</taxon>
        <taxon>Collembola</taxon>
        <taxon>Symphypleona</taxon>
        <taxon>Sminthuridae</taxon>
        <taxon>Allacma</taxon>
    </lineage>
</organism>
<keyword evidence="1" id="KW-0732">Signal</keyword>
<comment type="caution">
    <text evidence="2">The sequence shown here is derived from an EMBL/GenBank/DDBJ whole genome shotgun (WGS) entry which is preliminary data.</text>
</comment>
<accession>A0A8J2PRU7</accession>
<gene>
    <name evidence="2" type="ORF">AFUS01_LOCUS35285</name>
</gene>
<dbReference type="EMBL" id="CAJVCH010535237">
    <property type="protein sequence ID" value="CAG7825161.1"/>
    <property type="molecule type" value="Genomic_DNA"/>
</dbReference>
<dbReference type="AlphaFoldDB" id="A0A8J2PRU7"/>
<feature type="signal peptide" evidence="1">
    <location>
        <begin position="1"/>
        <end position="20"/>
    </location>
</feature>
<feature type="chain" id="PRO_5035246070" evidence="1">
    <location>
        <begin position="21"/>
        <end position="82"/>
    </location>
</feature>